<dbReference type="Gene3D" id="2.30.30.100">
    <property type="match status" value="1"/>
</dbReference>
<dbReference type="InterPro" id="IPR044642">
    <property type="entry name" value="PTHR15588"/>
</dbReference>
<dbReference type="Proteomes" id="UP000695022">
    <property type="component" value="Unplaced"/>
</dbReference>
<keyword evidence="8 9" id="KW-0687">Ribonucleoprotein</keyword>
<evidence type="ECO:0000256" key="8">
    <source>
        <dbReference type="ARBA" id="ARBA00023274"/>
    </source>
</evidence>
<evidence type="ECO:0000256" key="4">
    <source>
        <dbReference type="ARBA" id="ARBA00022728"/>
    </source>
</evidence>
<dbReference type="SMART" id="SM00651">
    <property type="entry name" value="Sm"/>
    <property type="match status" value="1"/>
</dbReference>
<evidence type="ECO:0000256" key="9">
    <source>
        <dbReference type="RuleBase" id="RU365048"/>
    </source>
</evidence>
<dbReference type="PROSITE" id="PS52002">
    <property type="entry name" value="SM"/>
    <property type="match status" value="1"/>
</dbReference>
<evidence type="ECO:0000313" key="11">
    <source>
        <dbReference type="Proteomes" id="UP000695022"/>
    </source>
</evidence>
<dbReference type="InterPro" id="IPR034103">
    <property type="entry name" value="Lsm8"/>
</dbReference>
<sequence length="96" mass="10370">MASALENFVNHTVSVITSDGRNIVGMLKGFDQTVNLILDESHERVYSTVTGVEQIVLGLYIVRGDNVAVVGEIDEDADKQLDLSTIKAEPLSSVAH</sequence>
<protein>
    <recommendedName>
        <fullName evidence="9">U6 snRNA-associated Sm-like protein LSm8</fullName>
    </recommendedName>
</protein>
<dbReference type="InterPro" id="IPR010920">
    <property type="entry name" value="LSM_dom_sf"/>
</dbReference>
<dbReference type="PANTHER" id="PTHR15588:SF9">
    <property type="entry name" value="U6 SNRNA-ASSOCIATED SM-LIKE PROTEIN LSM8"/>
    <property type="match status" value="1"/>
</dbReference>
<dbReference type="PANTHER" id="PTHR15588">
    <property type="entry name" value="LSM1"/>
    <property type="match status" value="1"/>
</dbReference>
<evidence type="ECO:0000256" key="1">
    <source>
        <dbReference type="ARBA" id="ARBA00004123"/>
    </source>
</evidence>
<accession>A0ABM1EZS5</accession>
<dbReference type="InterPro" id="IPR001163">
    <property type="entry name" value="Sm_dom_euk/arc"/>
</dbReference>
<keyword evidence="11" id="KW-1185">Reference proteome</keyword>
<feature type="domain" description="Sm" evidence="10">
    <location>
        <begin position="1"/>
        <end position="76"/>
    </location>
</feature>
<dbReference type="SUPFAM" id="SSF50182">
    <property type="entry name" value="Sm-like ribonucleoproteins"/>
    <property type="match status" value="1"/>
</dbReference>
<keyword evidence="6 9" id="KW-0508">mRNA splicing</keyword>
<reference evidence="12" key="1">
    <citation type="submission" date="2025-08" db="UniProtKB">
        <authorList>
            <consortium name="RefSeq"/>
        </authorList>
    </citation>
    <scope>IDENTIFICATION</scope>
</reference>
<evidence type="ECO:0000256" key="5">
    <source>
        <dbReference type="ARBA" id="ARBA00022884"/>
    </source>
</evidence>
<comment type="similarity">
    <text evidence="2 9">Belongs to the snRNP Sm proteins family.</text>
</comment>
<keyword evidence="5 9" id="KW-0694">RNA-binding</keyword>
<evidence type="ECO:0000313" key="12">
    <source>
        <dbReference type="RefSeq" id="XP_014677696.1"/>
    </source>
</evidence>
<name>A0ABM1EZS5_PRICU</name>
<keyword evidence="3 9" id="KW-0507">mRNA processing</keyword>
<evidence type="ECO:0000256" key="6">
    <source>
        <dbReference type="ARBA" id="ARBA00023187"/>
    </source>
</evidence>
<organism evidence="11 12">
    <name type="scientific">Priapulus caudatus</name>
    <name type="common">Priapulid worm</name>
    <dbReference type="NCBI Taxonomy" id="37621"/>
    <lineage>
        <taxon>Eukaryota</taxon>
        <taxon>Metazoa</taxon>
        <taxon>Ecdysozoa</taxon>
        <taxon>Scalidophora</taxon>
        <taxon>Priapulida</taxon>
        <taxon>Priapulimorpha</taxon>
        <taxon>Priapulimorphida</taxon>
        <taxon>Priapulidae</taxon>
        <taxon>Priapulus</taxon>
    </lineage>
</organism>
<dbReference type="CDD" id="cd01727">
    <property type="entry name" value="LSm8"/>
    <property type="match status" value="1"/>
</dbReference>
<proteinExistence type="inferred from homology"/>
<comment type="subcellular location">
    <subcellularLocation>
        <location evidence="1 9">Nucleus</location>
    </subcellularLocation>
</comment>
<dbReference type="GeneID" id="106817538"/>
<evidence type="ECO:0000256" key="2">
    <source>
        <dbReference type="ARBA" id="ARBA00006850"/>
    </source>
</evidence>
<evidence type="ECO:0000256" key="7">
    <source>
        <dbReference type="ARBA" id="ARBA00023242"/>
    </source>
</evidence>
<dbReference type="InterPro" id="IPR047575">
    <property type="entry name" value="Sm"/>
</dbReference>
<comment type="function">
    <text evidence="9">Plays role in pre-mRNA splicing as component of the U4/U6-U5 tri-snRNP complex that is involved in spliceosome assembly, and as component of the precatalytic spliceosome (spliceosome B complex). The heptameric LSM2-8 complex binds specifically to the 3'-terminal U-tract of U6 snRNA.</text>
</comment>
<dbReference type="RefSeq" id="XP_014677696.1">
    <property type="nucleotide sequence ID" value="XM_014822210.1"/>
</dbReference>
<keyword evidence="4 9" id="KW-0747">Spliceosome</keyword>
<gene>
    <name evidence="12" type="primary">LOC106817538</name>
    <name evidence="9" type="synonym">LSM8</name>
</gene>
<comment type="subunit">
    <text evidence="9">LSm subunits form a heteromer with a doughnut shape.</text>
</comment>
<dbReference type="Pfam" id="PF01423">
    <property type="entry name" value="LSM"/>
    <property type="match status" value="1"/>
</dbReference>
<keyword evidence="7 9" id="KW-0539">Nucleus</keyword>
<evidence type="ECO:0000259" key="10">
    <source>
        <dbReference type="PROSITE" id="PS52002"/>
    </source>
</evidence>
<evidence type="ECO:0000256" key="3">
    <source>
        <dbReference type="ARBA" id="ARBA00022664"/>
    </source>
</evidence>